<reference evidence="9 10" key="1">
    <citation type="submission" date="2024-03" db="EMBL/GenBank/DDBJ databases">
        <title>Human intestinal bacterial collection.</title>
        <authorList>
            <person name="Pauvert C."/>
            <person name="Hitch T.C.A."/>
            <person name="Clavel T."/>
        </authorList>
    </citation>
    <scope>NUCLEOTIDE SEQUENCE [LARGE SCALE GENOMIC DNA]</scope>
    <source>
        <strain evidence="9 10">CLA-JM-H11</strain>
    </source>
</reference>
<dbReference type="NCBIfam" id="TIGR00838">
    <property type="entry name" value="argH"/>
    <property type="match status" value="1"/>
</dbReference>
<name>A0ABV1GBZ6_9FIRM</name>
<evidence type="ECO:0000256" key="4">
    <source>
        <dbReference type="ARBA" id="ARBA00022605"/>
    </source>
</evidence>
<feature type="domain" description="Argininosuccinate lyase C-terminal" evidence="8">
    <location>
        <begin position="368"/>
        <end position="434"/>
    </location>
</feature>
<protein>
    <recommendedName>
        <fullName evidence="2 6">Argininosuccinate lyase</fullName>
        <shortName evidence="6">ASAL</shortName>
        <ecNumber evidence="2 6">4.3.2.1</ecNumber>
    </recommendedName>
    <alternativeName>
        <fullName evidence="6">Arginosuccinase</fullName>
    </alternativeName>
</protein>
<comment type="subcellular location">
    <subcellularLocation>
        <location evidence="6">Cytoplasm</location>
    </subcellularLocation>
</comment>
<dbReference type="EC" id="4.3.2.1" evidence="2 6"/>
<dbReference type="InterPro" id="IPR008948">
    <property type="entry name" value="L-Aspartase-like"/>
</dbReference>
<dbReference type="InterPro" id="IPR000362">
    <property type="entry name" value="Fumarate_lyase_fam"/>
</dbReference>
<proteinExistence type="inferred from homology"/>
<dbReference type="Gene3D" id="1.10.40.30">
    <property type="entry name" value="Fumarase/aspartase (C-terminal domain)"/>
    <property type="match status" value="1"/>
</dbReference>
<keyword evidence="3 6" id="KW-0055">Arginine biosynthesis</keyword>
<dbReference type="InterPro" id="IPR020557">
    <property type="entry name" value="Fumarate_lyase_CS"/>
</dbReference>
<feature type="domain" description="Fumarate lyase N-terminal" evidence="7">
    <location>
        <begin position="12"/>
        <end position="305"/>
    </location>
</feature>
<comment type="caution">
    <text evidence="9">The sequence shown here is derived from an EMBL/GenBank/DDBJ whole genome shotgun (WGS) entry which is preliminary data.</text>
</comment>
<accession>A0ABV1GBZ6</accession>
<dbReference type="Gene3D" id="1.20.200.10">
    <property type="entry name" value="Fumarase/aspartase (Central domain)"/>
    <property type="match status" value="1"/>
</dbReference>
<comment type="pathway">
    <text evidence="1 6">Amino-acid biosynthesis; L-arginine biosynthesis; L-arginine from L-ornithine and carbamoyl phosphate: step 3/3.</text>
</comment>
<dbReference type="CDD" id="cd01359">
    <property type="entry name" value="Argininosuccinate_lyase"/>
    <property type="match status" value="1"/>
</dbReference>
<dbReference type="InterPro" id="IPR024083">
    <property type="entry name" value="Fumarase/histidase_N"/>
</dbReference>
<dbReference type="PROSITE" id="PS00163">
    <property type="entry name" value="FUMARATE_LYASES"/>
    <property type="match status" value="1"/>
</dbReference>
<dbReference type="GO" id="GO:0004056">
    <property type="term" value="F:argininosuccinate lyase activity"/>
    <property type="evidence" value="ECO:0007669"/>
    <property type="project" value="UniProtKB-EC"/>
</dbReference>
<evidence type="ECO:0000313" key="10">
    <source>
        <dbReference type="Proteomes" id="UP001477672"/>
    </source>
</evidence>
<comment type="catalytic activity">
    <reaction evidence="6">
        <text>2-(N(omega)-L-arginino)succinate = fumarate + L-arginine</text>
        <dbReference type="Rhea" id="RHEA:24020"/>
        <dbReference type="ChEBI" id="CHEBI:29806"/>
        <dbReference type="ChEBI" id="CHEBI:32682"/>
        <dbReference type="ChEBI" id="CHEBI:57472"/>
        <dbReference type="EC" id="4.3.2.1"/>
    </reaction>
</comment>
<evidence type="ECO:0000256" key="5">
    <source>
        <dbReference type="ARBA" id="ARBA00023239"/>
    </source>
</evidence>
<dbReference type="RefSeq" id="WP_349214749.1">
    <property type="nucleotide sequence ID" value="NZ_JBBMFA010000050.1"/>
</dbReference>
<dbReference type="InterPro" id="IPR009049">
    <property type="entry name" value="Argininosuccinate_lyase"/>
</dbReference>
<sequence length="444" mass="50059">MADAYQTRLWGGRFKEDEDAWMERFNGDNCATAWLIEPDVTGSLAHVEMQVKCGMLTLQEGQTLKEGLNSILADYKAGALPYTNEYEDVHTFVELNLIRRVGEVGKKLHTARSRNDQVNTDMKLFVRQTGRQVAGQLARFCVTLTETAQRNPWIMPGYTHLQRAQVVTMKHYLLAYQEMLDRDRRRIVNALSLLDQCPLGCGALAGTTHPIDRTYTAKQLGFSSACNNFLDGVSDRDYVIEMTGAYALLMMHLSRMAEELILWSSAEFGFITLDDRYTTGSSIMPQKKNADGAELVRGRTGHVYGNLITLLTMMKGLPLAYNKDMQEDKEAYYSSWEIVRDSLEGMERMVATMQPHPEAMAAAVKKGFLNATEVADYLVKKGMPFRDAHGLVGRMVLYCEEQGKAIEDLTDAELAEFSPLLEPDVRQAIDYNAILHMGNKQEML</sequence>
<dbReference type="InterPro" id="IPR029419">
    <property type="entry name" value="Arg_succ_lyase_C"/>
</dbReference>
<evidence type="ECO:0000259" key="7">
    <source>
        <dbReference type="Pfam" id="PF00206"/>
    </source>
</evidence>
<keyword evidence="5 6" id="KW-0456">Lyase</keyword>
<dbReference type="PANTHER" id="PTHR43814:SF1">
    <property type="entry name" value="ARGININOSUCCINATE LYASE"/>
    <property type="match status" value="1"/>
</dbReference>
<keyword evidence="10" id="KW-1185">Reference proteome</keyword>
<dbReference type="PRINTS" id="PR00149">
    <property type="entry name" value="FUMRATELYASE"/>
</dbReference>
<dbReference type="Pfam" id="PF14698">
    <property type="entry name" value="ASL_C2"/>
    <property type="match status" value="1"/>
</dbReference>
<comment type="similarity">
    <text evidence="6">Belongs to the lyase 1 family. Argininosuccinate lyase subfamily.</text>
</comment>
<evidence type="ECO:0000256" key="2">
    <source>
        <dbReference type="ARBA" id="ARBA00012338"/>
    </source>
</evidence>
<evidence type="ECO:0000256" key="1">
    <source>
        <dbReference type="ARBA" id="ARBA00004941"/>
    </source>
</evidence>
<keyword evidence="4 6" id="KW-0028">Amino-acid biosynthesis</keyword>
<evidence type="ECO:0000259" key="8">
    <source>
        <dbReference type="Pfam" id="PF14698"/>
    </source>
</evidence>
<dbReference type="Gene3D" id="1.10.275.10">
    <property type="entry name" value="Fumarase/aspartase (N-terminal domain)"/>
    <property type="match status" value="1"/>
</dbReference>
<dbReference type="EMBL" id="JBBMFA010000050">
    <property type="protein sequence ID" value="MEQ2519348.1"/>
    <property type="molecule type" value="Genomic_DNA"/>
</dbReference>
<dbReference type="HAMAP" id="MF_00006">
    <property type="entry name" value="Arg_succ_lyase"/>
    <property type="match status" value="1"/>
</dbReference>
<dbReference type="PANTHER" id="PTHR43814">
    <property type="entry name" value="ARGININOSUCCINATE LYASE"/>
    <property type="match status" value="1"/>
</dbReference>
<dbReference type="InterPro" id="IPR022761">
    <property type="entry name" value="Fumarate_lyase_N"/>
</dbReference>
<keyword evidence="6" id="KW-0963">Cytoplasm</keyword>
<evidence type="ECO:0000256" key="3">
    <source>
        <dbReference type="ARBA" id="ARBA00022571"/>
    </source>
</evidence>
<gene>
    <name evidence="6 9" type="primary">argH</name>
    <name evidence="9" type="ORF">WMO24_02685</name>
</gene>
<evidence type="ECO:0000313" key="9">
    <source>
        <dbReference type="EMBL" id="MEQ2519348.1"/>
    </source>
</evidence>
<organism evidence="9 10">
    <name type="scientific">Ruthenibacterium intestinale</name>
    <dbReference type="NCBI Taxonomy" id="3133163"/>
    <lineage>
        <taxon>Bacteria</taxon>
        <taxon>Bacillati</taxon>
        <taxon>Bacillota</taxon>
        <taxon>Clostridia</taxon>
        <taxon>Eubacteriales</taxon>
        <taxon>Oscillospiraceae</taxon>
        <taxon>Ruthenibacterium</taxon>
    </lineage>
</organism>
<dbReference type="SUPFAM" id="SSF48557">
    <property type="entry name" value="L-aspartase-like"/>
    <property type="match status" value="1"/>
</dbReference>
<dbReference type="PRINTS" id="PR00145">
    <property type="entry name" value="ARGSUCLYASE"/>
</dbReference>
<dbReference type="Proteomes" id="UP001477672">
    <property type="component" value="Unassembled WGS sequence"/>
</dbReference>
<dbReference type="Pfam" id="PF00206">
    <property type="entry name" value="Lyase_1"/>
    <property type="match status" value="1"/>
</dbReference>
<evidence type="ECO:0000256" key="6">
    <source>
        <dbReference type="HAMAP-Rule" id="MF_00006"/>
    </source>
</evidence>